<reference evidence="5" key="1">
    <citation type="submission" date="2021-06" db="EMBL/GenBank/DDBJ databases">
        <title>Complete genome sequence of Nocardioides sp. G188.</title>
        <authorList>
            <person name="Im W.-T."/>
        </authorList>
    </citation>
    <scope>NUCLEOTIDE SEQUENCE</scope>
    <source>
        <strain evidence="5">G188</strain>
    </source>
</reference>
<feature type="domain" description="HTH gntR-type" evidence="4">
    <location>
        <begin position="9"/>
        <end position="76"/>
    </location>
</feature>
<sequence>MTLPQDRSPVASQRISDIVADRILTGMLPPGARIKQDELADELGASRLPVREALRMLESRGLVTLKANSGAWVAQMSLSDLDLSYEIRERVEPLLLTNSLPRLTDEDLDKMRSVQDEIESNDNVERFLFLDRKFHWLSYSRHSAPQLASMIERLWDTTQHYRRAFVELSKSQGSWIIAAEHRLLLEALTRRDAVTASTVLGMHIRRTRVALASHSELFPQEPTAAESG</sequence>
<keyword evidence="2" id="KW-0238">DNA-binding</keyword>
<keyword evidence="1" id="KW-0805">Transcription regulation</keyword>
<dbReference type="Pfam" id="PF07729">
    <property type="entry name" value="FCD"/>
    <property type="match status" value="1"/>
</dbReference>
<dbReference type="KEGG" id="nps:KRR39_18540"/>
<evidence type="ECO:0000259" key="4">
    <source>
        <dbReference type="PROSITE" id="PS50949"/>
    </source>
</evidence>
<dbReference type="PANTHER" id="PTHR43537">
    <property type="entry name" value="TRANSCRIPTIONAL REGULATOR, GNTR FAMILY"/>
    <property type="match status" value="1"/>
</dbReference>
<dbReference type="SMART" id="SM00345">
    <property type="entry name" value="HTH_GNTR"/>
    <property type="match status" value="1"/>
</dbReference>
<dbReference type="AlphaFoldDB" id="A0A975SY65"/>
<dbReference type="InterPro" id="IPR000524">
    <property type="entry name" value="Tscrpt_reg_HTH_GntR"/>
</dbReference>
<dbReference type="CDD" id="cd07377">
    <property type="entry name" value="WHTH_GntR"/>
    <property type="match status" value="1"/>
</dbReference>
<evidence type="ECO:0000256" key="3">
    <source>
        <dbReference type="ARBA" id="ARBA00023163"/>
    </source>
</evidence>
<dbReference type="Proteomes" id="UP000683575">
    <property type="component" value="Chromosome"/>
</dbReference>
<dbReference type="SMART" id="SM00895">
    <property type="entry name" value="FCD"/>
    <property type="match status" value="1"/>
</dbReference>
<dbReference type="EMBL" id="CP077062">
    <property type="protein sequence ID" value="QWZ07428.1"/>
    <property type="molecule type" value="Genomic_DNA"/>
</dbReference>
<dbReference type="RefSeq" id="WP_216938939.1">
    <property type="nucleotide sequence ID" value="NZ_CP077062.1"/>
</dbReference>
<proteinExistence type="predicted"/>
<accession>A0A975SY65</accession>
<dbReference type="GO" id="GO:0003677">
    <property type="term" value="F:DNA binding"/>
    <property type="evidence" value="ECO:0007669"/>
    <property type="project" value="UniProtKB-KW"/>
</dbReference>
<dbReference type="PANTHER" id="PTHR43537:SF24">
    <property type="entry name" value="GLUCONATE OPERON TRANSCRIPTIONAL REPRESSOR"/>
    <property type="match status" value="1"/>
</dbReference>
<organism evidence="5 6">
    <name type="scientific">Nocardioides panacis</name>
    <dbReference type="NCBI Taxonomy" id="2849501"/>
    <lineage>
        <taxon>Bacteria</taxon>
        <taxon>Bacillati</taxon>
        <taxon>Actinomycetota</taxon>
        <taxon>Actinomycetes</taxon>
        <taxon>Propionibacteriales</taxon>
        <taxon>Nocardioidaceae</taxon>
        <taxon>Nocardioides</taxon>
    </lineage>
</organism>
<evidence type="ECO:0000256" key="2">
    <source>
        <dbReference type="ARBA" id="ARBA00023125"/>
    </source>
</evidence>
<evidence type="ECO:0000313" key="5">
    <source>
        <dbReference type="EMBL" id="QWZ07428.1"/>
    </source>
</evidence>
<keyword evidence="3" id="KW-0804">Transcription</keyword>
<dbReference type="InterPro" id="IPR011711">
    <property type="entry name" value="GntR_C"/>
</dbReference>
<dbReference type="PROSITE" id="PS50949">
    <property type="entry name" value="HTH_GNTR"/>
    <property type="match status" value="1"/>
</dbReference>
<name>A0A975SY65_9ACTN</name>
<dbReference type="Pfam" id="PF00392">
    <property type="entry name" value="GntR"/>
    <property type="match status" value="1"/>
</dbReference>
<gene>
    <name evidence="5" type="ORF">KRR39_18540</name>
</gene>
<protein>
    <submittedName>
        <fullName evidence="5">GntR family transcriptional regulator</fullName>
    </submittedName>
</protein>
<evidence type="ECO:0000313" key="6">
    <source>
        <dbReference type="Proteomes" id="UP000683575"/>
    </source>
</evidence>
<keyword evidence="6" id="KW-1185">Reference proteome</keyword>
<dbReference type="GO" id="GO:0003700">
    <property type="term" value="F:DNA-binding transcription factor activity"/>
    <property type="evidence" value="ECO:0007669"/>
    <property type="project" value="InterPro"/>
</dbReference>
<evidence type="ECO:0000256" key="1">
    <source>
        <dbReference type="ARBA" id="ARBA00023015"/>
    </source>
</evidence>